<dbReference type="GO" id="GO:0030496">
    <property type="term" value="C:midbody"/>
    <property type="evidence" value="ECO:0000318"/>
    <property type="project" value="GO_Central"/>
</dbReference>
<organism evidence="3 4">
    <name type="scientific">Xenopus laevis</name>
    <name type="common">African clawed frog</name>
    <dbReference type="NCBI Taxonomy" id="8355"/>
    <lineage>
        <taxon>Eukaryota</taxon>
        <taxon>Metazoa</taxon>
        <taxon>Chordata</taxon>
        <taxon>Craniata</taxon>
        <taxon>Vertebrata</taxon>
        <taxon>Euteleostomi</taxon>
        <taxon>Amphibia</taxon>
        <taxon>Batrachia</taxon>
        <taxon>Anura</taxon>
        <taxon>Pipoidea</taxon>
        <taxon>Pipidae</taxon>
        <taxon>Xenopodinae</taxon>
        <taxon>Xenopus</taxon>
        <taxon>Xenopus</taxon>
    </lineage>
</organism>
<dbReference type="Proteomes" id="UP000186698">
    <property type="component" value="Chromosome 2L"/>
</dbReference>
<evidence type="ECO:0000313" key="3">
    <source>
        <dbReference type="Proteomes" id="UP000186698"/>
    </source>
</evidence>
<evidence type="ECO:0000256" key="1">
    <source>
        <dbReference type="SAM" id="Coils"/>
    </source>
</evidence>
<dbReference type="PANTHER" id="PTHR31191:SF4">
    <property type="entry name" value="CENTROSOMAL PROTEIN OF 126 KDA"/>
    <property type="match status" value="1"/>
</dbReference>
<feature type="compositionally biased region" description="Polar residues" evidence="2">
    <location>
        <begin position="1122"/>
        <end position="1137"/>
    </location>
</feature>
<evidence type="ECO:0000313" key="5">
    <source>
        <dbReference type="Xenbase" id="XB-GENE-22068249"/>
    </source>
</evidence>
<protein>
    <submittedName>
        <fullName evidence="4">Centrosomal protein of 126 kDa isoform X1</fullName>
    </submittedName>
</protein>
<dbReference type="GO" id="GO:0097546">
    <property type="term" value="C:ciliary base"/>
    <property type="evidence" value="ECO:0000318"/>
    <property type="project" value="GO_Central"/>
</dbReference>
<accession>A0A8J0U951</accession>
<evidence type="ECO:0000313" key="4">
    <source>
        <dbReference type="RefSeq" id="XP_018103243.1"/>
    </source>
</evidence>
<reference evidence="4" key="1">
    <citation type="submission" date="2025-08" db="UniProtKB">
        <authorList>
            <consortium name="RefSeq"/>
        </authorList>
    </citation>
    <scope>IDENTIFICATION</scope>
    <source>
        <strain evidence="4">J_2021</strain>
        <tissue evidence="4">Erythrocytes</tissue>
    </source>
</reference>
<dbReference type="CTD" id="108708731"/>
<dbReference type="Pfam" id="PF15352">
    <property type="entry name" value="K1377"/>
    <property type="match status" value="3"/>
</dbReference>
<gene>
    <name evidence="5" type="primary">cep126.L</name>
    <name evidence="4" type="synonym">LOC108708731</name>
</gene>
<keyword evidence="1" id="KW-0175">Coiled coil</keyword>
<dbReference type="KEGG" id="xla:108708731"/>
<feature type="region of interest" description="Disordered" evidence="2">
    <location>
        <begin position="1122"/>
        <end position="1142"/>
    </location>
</feature>
<evidence type="ECO:0000256" key="2">
    <source>
        <dbReference type="SAM" id="MobiDB-lite"/>
    </source>
</evidence>
<dbReference type="GeneID" id="108708731"/>
<dbReference type="GO" id="GO:1905515">
    <property type="term" value="P:non-motile cilium assembly"/>
    <property type="evidence" value="ECO:0007669"/>
    <property type="project" value="InterPro"/>
</dbReference>
<dbReference type="Xenbase" id="XB-GENE-22068249">
    <property type="gene designation" value="cep126.L"/>
</dbReference>
<dbReference type="OrthoDB" id="9900339at2759"/>
<dbReference type="InterPro" id="IPR028257">
    <property type="entry name" value="CEP126"/>
</dbReference>
<feature type="region of interest" description="Disordered" evidence="2">
    <location>
        <begin position="200"/>
        <end position="224"/>
    </location>
</feature>
<keyword evidence="3" id="KW-1185">Reference proteome</keyword>
<feature type="compositionally biased region" description="Polar residues" evidence="2">
    <location>
        <begin position="211"/>
        <end position="221"/>
    </location>
</feature>
<dbReference type="GO" id="GO:0031122">
    <property type="term" value="P:cytoplasmic microtubule organization"/>
    <property type="evidence" value="ECO:0000318"/>
    <property type="project" value="GO_Central"/>
</dbReference>
<feature type="compositionally biased region" description="Polar residues" evidence="2">
    <location>
        <begin position="665"/>
        <end position="675"/>
    </location>
</feature>
<dbReference type="PANTHER" id="PTHR31191">
    <property type="entry name" value="CENTROSOMAL PROTEIN CEP126"/>
    <property type="match status" value="1"/>
</dbReference>
<proteinExistence type="predicted"/>
<dbReference type="AGR" id="Xenbase:XB-GENE-22068249"/>
<dbReference type="GO" id="GO:0060271">
    <property type="term" value="P:cilium assembly"/>
    <property type="evidence" value="ECO:0000318"/>
    <property type="project" value="GO_Central"/>
</dbReference>
<dbReference type="AlphaFoldDB" id="A0A8J0U951"/>
<feature type="region of interest" description="Disordered" evidence="2">
    <location>
        <begin position="664"/>
        <end position="700"/>
    </location>
</feature>
<feature type="coiled-coil region" evidence="1">
    <location>
        <begin position="1083"/>
        <end position="1110"/>
    </location>
</feature>
<sequence length="1161" mass="129833">MCVSDVTRHVALLSYASWLLLTRSRATRPFAVPSPIDAAPAASPLSANEFTYPIHRSPSVDTNFTPSGEENMQSQQAPSFANQKTHLEINLDDERQELLEEQKLCRIRAQKLSIETNRRRKALAEKRREEEVKEQRFRETVLQQRKQKLQEVTEKFLRAHLPPSQRRRTAYVIHKKPTPKLEDALNQIQGSVTPSFYYLSNNTHPSHTRNTDTPSSISSAGHGTWHKKQQSATKLGFEKTFQEKSAIHLDSNQLYFQHRLEEAQRLLEEQHLSNLKNFHREVEHLARSESLSSVDSLEEEKEVKTEENIAAINLQNAFSAIDLFPLNNVTVEASNEYQVRDENVSALNGLSHTTPNPLSPDRMATNIMLYDQDPDVLIGHMQKDIMTNAFTQNGILFPQKPPIASTQNKENVREKTNPWTAVSEHDSREHSLKILAKPTNAWGTPEPTPNGVVQTLVPQEKKDPTQPSEKPPITSQPFTTPIVISSTEWVPYFQGEHKSDRHPEEMFYVASAGNGVETNNTEMRHGQHKSVETPSEKLSVQESSPIFTPMCSNNSKGTENPPHLPLRDMQVGFPSQCKKAKINLSGKDEKRFLKGILKKGSKYELGYSRALGISKILQTGDAGTNAIRDSIELVKEKENKKTGKKKLRWLDEIDKIMTEKEASNVERNVSASPKSNIEHSESLGHQVGDPAPFGSTAETEKISNGHCGSVHSTGFHVAKQAWQASKGLETSATDCNNNRHVPKGKTKIIRRPKSAKNQSSVLHKHRKGTIIRPQSASEASKIVRSQGKIMMPRPPPRPVSGKVNNPTVANSTLQSQNRSHSGNNMMLPSNLVVAKDVGTFQGSAPSAGNLLAANPYNSSTWEPSTKSAMTLQDSLPMSTKRYPVYGENGIRLDHTPTDDEIAVLWQGVRTALTHKHSGTGTFQPGDQRPSMQPTRTNLSHVIIDGGNLLTNMKSFSRINGYFSPPTNGHLALTRRKQILDNNENKHRALMEQRRMNPNSTNWRHLQTENEHTLKINPLASAREPVPSAFSHSGEVSESTAQFMLAEDLVETSATEGEILAEIQAMSSSRKGLQMHKGPHGTCLSALSQEEQKLLQSLDRLNQRLQNVQEAIVKYPTSTMNFPGKSQLNLQQSPSHPSDTPAHVQRFRSLSADPRIKIQRRY</sequence>
<dbReference type="RefSeq" id="XP_018103243.1">
    <property type="nucleotide sequence ID" value="XM_018247754.2"/>
</dbReference>
<feature type="region of interest" description="Disordered" evidence="2">
    <location>
        <begin position="751"/>
        <end position="779"/>
    </location>
</feature>
<dbReference type="GO" id="GO:0005813">
    <property type="term" value="C:centrosome"/>
    <property type="evidence" value="ECO:0000318"/>
    <property type="project" value="GO_Central"/>
</dbReference>
<feature type="region of interest" description="Disordered" evidence="2">
    <location>
        <begin position="402"/>
        <end position="430"/>
    </location>
</feature>
<dbReference type="GO" id="GO:0007052">
    <property type="term" value="P:mitotic spindle organization"/>
    <property type="evidence" value="ECO:0007669"/>
    <property type="project" value="InterPro"/>
</dbReference>
<name>A0A8J0U951_XENLA</name>